<dbReference type="SUPFAM" id="SSF53092">
    <property type="entry name" value="Creatinase/prolidase N-terminal domain"/>
    <property type="match status" value="1"/>
</dbReference>
<dbReference type="AlphaFoldDB" id="A0A8H7ZK42"/>
<dbReference type="Pfam" id="PF00557">
    <property type="entry name" value="Peptidase_M24"/>
    <property type="match status" value="1"/>
</dbReference>
<evidence type="ECO:0000256" key="3">
    <source>
        <dbReference type="ARBA" id="ARBA00022801"/>
    </source>
</evidence>
<sequence>MSSFLSEKEPLLARTKKLEEEDEISTHTISSHTFFKSMFNPFQLCFPIPLKQSLNNQERDDIIDYSDDDAPLPGLPSEQYSYPLSTLTPAERLVGLRKQMRKHNIGVYIIPSEDEHHSEETALSDRRREFISGFTGSAGVAIVTLTDAEQLTGEAILSTDGRYFLQASKQLDSKLWKLNKQNTSGYPLWYQYAVEAAVANDFSNVLSCDPRTLSYSLGEFFNNSASDFEFKPLSEINLVDEVWRAEKPKRSLGPIYEWDLKYSGEHANEKIKRVRSVMRERGGTHYLVTELDSIAWLFNLRADTDIPFAPVFFSYAIVTRTAVTLYVDSRKLENSGSDLKKYLSTIEGLTIAGYDDFYRDASRLQATIFDSEIKIILPTKEATSWALYDVIPESFSKRHIIHESIIANIKIFKNKTESHNAKLAQYKDSLAFILFTSWLEHQLLNKHVKVTEYDASRKIFSIRKDLPNFKGLSYETISSTGPNAAIIHYAPTKEKSDVIDPRQVYLLDSGAHYLEGTTDITRTYLFDKSAVTDDLKKYYTLVLKGHLAVAMAKFPAGSKGTGIVLDSYSRQPLWNYGLDYVHGLGHGVGSFGLVHEGPLYISPTINDTSKLDLFQPGAILTDEPGFYIDGELGFRIESELEVTEFDDSFGKTKAGGKFLGFKYLTKVPFAISLIDTAYLSQIEIEWINDYHQSIRDDFGEKLLELNNRRAYNWLYRETSPLS</sequence>
<keyword evidence="4" id="KW-0464">Manganese</keyword>
<dbReference type="InterPro" id="IPR050422">
    <property type="entry name" value="X-Pro_aminopeptidase_P"/>
</dbReference>
<dbReference type="InterPro" id="IPR032416">
    <property type="entry name" value="Peptidase_M24_C"/>
</dbReference>
<dbReference type="GO" id="GO:0005737">
    <property type="term" value="C:cytoplasm"/>
    <property type="evidence" value="ECO:0007669"/>
    <property type="project" value="UniProtKB-ARBA"/>
</dbReference>
<evidence type="ECO:0000256" key="4">
    <source>
        <dbReference type="ARBA" id="ARBA00023211"/>
    </source>
</evidence>
<comment type="caution">
    <text evidence="8">The sequence shown here is derived from an EMBL/GenBank/DDBJ whole genome shotgun (WGS) entry which is preliminary data.</text>
</comment>
<dbReference type="Pfam" id="PF16188">
    <property type="entry name" value="Peptidase_M24_C"/>
    <property type="match status" value="1"/>
</dbReference>
<dbReference type="GeneID" id="93648667"/>
<dbReference type="EMBL" id="JAEOAQ010000001">
    <property type="protein sequence ID" value="KAG5420948.1"/>
    <property type="molecule type" value="Genomic_DNA"/>
</dbReference>
<feature type="domain" description="Peptidase M24" evidence="5">
    <location>
        <begin position="433"/>
        <end position="644"/>
    </location>
</feature>
<dbReference type="GO" id="GO:0016787">
    <property type="term" value="F:hydrolase activity"/>
    <property type="evidence" value="ECO:0007669"/>
    <property type="project" value="UniProtKB-KW"/>
</dbReference>
<dbReference type="PANTHER" id="PTHR43763">
    <property type="entry name" value="XAA-PRO AMINOPEPTIDASE 1"/>
    <property type="match status" value="1"/>
</dbReference>
<dbReference type="RefSeq" id="XP_067550064.1">
    <property type="nucleotide sequence ID" value="XM_067692802.1"/>
</dbReference>
<dbReference type="InterPro" id="IPR029149">
    <property type="entry name" value="Creatin/AminoP/Spt16_N"/>
</dbReference>
<evidence type="ECO:0000313" key="9">
    <source>
        <dbReference type="Proteomes" id="UP000669133"/>
    </source>
</evidence>
<evidence type="ECO:0000256" key="2">
    <source>
        <dbReference type="ARBA" id="ARBA00022723"/>
    </source>
</evidence>
<evidence type="ECO:0000259" key="5">
    <source>
        <dbReference type="Pfam" id="PF00557"/>
    </source>
</evidence>
<keyword evidence="3" id="KW-0378">Hydrolase</keyword>
<dbReference type="FunFam" id="3.90.230.10:FF:000004">
    <property type="entry name" value="xaa-Pro aminopeptidase 1 isoform X1"/>
    <property type="match status" value="1"/>
</dbReference>
<dbReference type="InterPro" id="IPR036005">
    <property type="entry name" value="Creatinase/aminopeptidase-like"/>
</dbReference>
<accession>A0A8H7ZK42</accession>
<evidence type="ECO:0008006" key="10">
    <source>
        <dbReference type="Google" id="ProtNLM"/>
    </source>
</evidence>
<dbReference type="InterPro" id="IPR000587">
    <property type="entry name" value="Creatinase_N"/>
</dbReference>
<dbReference type="Gene3D" id="3.90.230.10">
    <property type="entry name" value="Creatinase/methionine aminopeptidase superfamily"/>
    <property type="match status" value="1"/>
</dbReference>
<evidence type="ECO:0000259" key="6">
    <source>
        <dbReference type="Pfam" id="PF01321"/>
    </source>
</evidence>
<evidence type="ECO:0000256" key="1">
    <source>
        <dbReference type="ARBA" id="ARBA00001936"/>
    </source>
</evidence>
<evidence type="ECO:0000313" key="8">
    <source>
        <dbReference type="EMBL" id="KAG5420948.1"/>
    </source>
</evidence>
<comment type="cofactor">
    <cofactor evidence="1">
        <name>Mn(2+)</name>
        <dbReference type="ChEBI" id="CHEBI:29035"/>
    </cofactor>
</comment>
<dbReference type="PANTHER" id="PTHR43763:SF6">
    <property type="entry name" value="XAA-PRO AMINOPEPTIDASE 1"/>
    <property type="match status" value="1"/>
</dbReference>
<reference evidence="8 9" key="1">
    <citation type="submission" date="2020-12" db="EMBL/GenBank/DDBJ databases">
        <title>Effect of drift, selection, and recombination on the evolution of hybrid genomes in Candida yeast pathogens.</title>
        <authorList>
            <person name="Mixao V."/>
            <person name="Ksiezopolska E."/>
            <person name="Saus E."/>
            <person name="Boekhout T."/>
            <person name="Gacser A."/>
            <person name="Gabaldon T."/>
        </authorList>
    </citation>
    <scope>NUCLEOTIDE SEQUENCE [LARGE SCALE GENOMIC DNA]</scope>
    <source>
        <strain evidence="8 9">BP57</strain>
    </source>
</reference>
<keyword evidence="9" id="KW-1185">Reference proteome</keyword>
<proteinExistence type="predicted"/>
<name>A0A8H7ZK42_9ASCO</name>
<evidence type="ECO:0000259" key="7">
    <source>
        <dbReference type="Pfam" id="PF16188"/>
    </source>
</evidence>
<gene>
    <name evidence="8" type="ORF">I9W82_000038</name>
</gene>
<dbReference type="Proteomes" id="UP000669133">
    <property type="component" value="Unassembled WGS sequence"/>
</dbReference>
<dbReference type="GO" id="GO:0046872">
    <property type="term" value="F:metal ion binding"/>
    <property type="evidence" value="ECO:0007669"/>
    <property type="project" value="UniProtKB-KW"/>
</dbReference>
<organism evidence="8 9">
    <name type="scientific">Candida metapsilosis</name>
    <dbReference type="NCBI Taxonomy" id="273372"/>
    <lineage>
        <taxon>Eukaryota</taxon>
        <taxon>Fungi</taxon>
        <taxon>Dikarya</taxon>
        <taxon>Ascomycota</taxon>
        <taxon>Saccharomycotina</taxon>
        <taxon>Pichiomycetes</taxon>
        <taxon>Debaryomycetaceae</taxon>
        <taxon>Candida/Lodderomyces clade</taxon>
        <taxon>Candida</taxon>
    </lineage>
</organism>
<dbReference type="OrthoDB" id="9995434at2759"/>
<dbReference type="Pfam" id="PF16189">
    <property type="entry name" value="Creatinase_N_2"/>
    <property type="match status" value="1"/>
</dbReference>
<dbReference type="InterPro" id="IPR000994">
    <property type="entry name" value="Pept_M24"/>
</dbReference>
<feature type="domain" description="Creatinase N-terminal" evidence="6">
    <location>
        <begin position="92"/>
        <end position="236"/>
    </location>
</feature>
<feature type="domain" description="Peptidase M24 C-terminal" evidence="7">
    <location>
        <begin position="657"/>
        <end position="721"/>
    </location>
</feature>
<protein>
    <recommendedName>
        <fullName evidence="10">Fra1 protein</fullName>
    </recommendedName>
</protein>
<keyword evidence="2" id="KW-0479">Metal-binding</keyword>
<dbReference type="SUPFAM" id="SSF55920">
    <property type="entry name" value="Creatinase/aminopeptidase"/>
    <property type="match status" value="1"/>
</dbReference>
<dbReference type="Pfam" id="PF01321">
    <property type="entry name" value="Creatinase_N"/>
    <property type="match status" value="1"/>
</dbReference>
<dbReference type="Gene3D" id="3.40.350.10">
    <property type="entry name" value="Creatinase/prolidase N-terminal domain"/>
    <property type="match status" value="2"/>
</dbReference>